<dbReference type="Pfam" id="PF10261">
    <property type="entry name" value="FIT"/>
    <property type="match status" value="1"/>
</dbReference>
<dbReference type="GO" id="GO:0019915">
    <property type="term" value="P:lipid storage"/>
    <property type="evidence" value="ECO:0007669"/>
    <property type="project" value="InterPro"/>
</dbReference>
<evidence type="ECO:0000256" key="7">
    <source>
        <dbReference type="ARBA" id="ARBA00023136"/>
    </source>
</evidence>
<accession>A0A8H3TSE1</accession>
<comment type="subcellular location">
    <subcellularLocation>
        <location evidence="1">Endoplasmic reticulum membrane</location>
        <topology evidence="1">Multi-pass membrane protein</topology>
    </subcellularLocation>
</comment>
<dbReference type="OrthoDB" id="5579088at2759"/>
<proteinExistence type="predicted"/>
<evidence type="ECO:0000256" key="1">
    <source>
        <dbReference type="ARBA" id="ARBA00004477"/>
    </source>
</evidence>
<evidence type="ECO:0000256" key="5">
    <source>
        <dbReference type="ARBA" id="ARBA00022989"/>
    </source>
</evidence>
<reference evidence="9" key="1">
    <citation type="submission" date="2020-07" db="EMBL/GenBank/DDBJ databases">
        <title>Draft Genome Sequence of a Deep-Sea Yeast, Naganishia (Cryptococcus) liquefaciens strain N6.</title>
        <authorList>
            <person name="Han Y.W."/>
            <person name="Kajitani R."/>
            <person name="Morimoto H."/>
            <person name="Parhat M."/>
            <person name="Tsubouchi H."/>
            <person name="Bakenova O."/>
            <person name="Ogata M."/>
            <person name="Argunhan B."/>
            <person name="Aoki R."/>
            <person name="Kajiwara S."/>
            <person name="Itoh T."/>
            <person name="Iwasaki H."/>
        </authorList>
    </citation>
    <scope>NUCLEOTIDE SEQUENCE</scope>
    <source>
        <strain evidence="9">N6</strain>
    </source>
</reference>
<dbReference type="Proteomes" id="UP000620104">
    <property type="component" value="Unassembled WGS sequence"/>
</dbReference>
<feature type="transmembrane region" description="Helical" evidence="8">
    <location>
        <begin position="48"/>
        <end position="66"/>
    </location>
</feature>
<dbReference type="GO" id="GO:0005789">
    <property type="term" value="C:endoplasmic reticulum membrane"/>
    <property type="evidence" value="ECO:0007669"/>
    <property type="project" value="UniProtKB-SubCell"/>
</dbReference>
<evidence type="ECO:0000256" key="8">
    <source>
        <dbReference type="SAM" id="Phobius"/>
    </source>
</evidence>
<protein>
    <submittedName>
        <fullName evidence="9">Uncharacterized protein</fullName>
    </submittedName>
</protein>
<feature type="transmembrane region" description="Helical" evidence="8">
    <location>
        <begin position="294"/>
        <end position="313"/>
    </location>
</feature>
<keyword evidence="3" id="KW-0378">Hydrolase</keyword>
<dbReference type="AlphaFoldDB" id="A0A8H3TSE1"/>
<dbReference type="GO" id="GO:0008654">
    <property type="term" value="P:phospholipid biosynthetic process"/>
    <property type="evidence" value="ECO:0007669"/>
    <property type="project" value="TreeGrafter"/>
</dbReference>
<feature type="transmembrane region" description="Helical" evidence="8">
    <location>
        <begin position="105"/>
        <end position="121"/>
    </location>
</feature>
<dbReference type="GO" id="GO:0034389">
    <property type="term" value="P:lipid droplet organization"/>
    <property type="evidence" value="ECO:0007669"/>
    <property type="project" value="TreeGrafter"/>
</dbReference>
<keyword evidence="2 8" id="KW-0812">Transmembrane</keyword>
<dbReference type="EMBL" id="BLZA01000017">
    <property type="protein sequence ID" value="GHJ86263.1"/>
    <property type="molecule type" value="Genomic_DNA"/>
</dbReference>
<keyword evidence="4" id="KW-0256">Endoplasmic reticulum</keyword>
<feature type="transmembrane region" description="Helical" evidence="8">
    <location>
        <begin position="368"/>
        <end position="388"/>
    </location>
</feature>
<evidence type="ECO:0000256" key="3">
    <source>
        <dbReference type="ARBA" id="ARBA00022801"/>
    </source>
</evidence>
<keyword evidence="5 8" id="KW-1133">Transmembrane helix</keyword>
<dbReference type="InterPro" id="IPR019388">
    <property type="entry name" value="FIT"/>
</dbReference>
<evidence type="ECO:0000313" key="9">
    <source>
        <dbReference type="EMBL" id="GHJ86263.1"/>
    </source>
</evidence>
<evidence type="ECO:0000256" key="2">
    <source>
        <dbReference type="ARBA" id="ARBA00022692"/>
    </source>
</evidence>
<comment type="caution">
    <text evidence="9">The sequence shown here is derived from an EMBL/GenBank/DDBJ whole genome shotgun (WGS) entry which is preliminary data.</text>
</comment>
<gene>
    <name evidence="9" type="ORF">NliqN6_2665</name>
</gene>
<name>A0A8H3TSE1_9TREE</name>
<evidence type="ECO:0000256" key="6">
    <source>
        <dbReference type="ARBA" id="ARBA00023098"/>
    </source>
</evidence>
<sequence length="409" mass="45184">MEPEVAITFEQHSRTASRAPTFVPDSQPRNIFRKAQEEMIRRLLRDPVKVTSIIAGVLVCTGILYGKTFDTTFDTSKFDFSDLNRKSQFYFADKRNPFNRYGVKYAWGWTFMILLLHLLTAPPRGRRRLSDADETPESRHFHQRLSKGHRLLEVLLATAAWALMTQAILAGTSVTDLLRRSTGGTCELRLPSSLQRDPTFSNLQTIDSQPIIRTSDAVTGDSLAADLVPSEVYLSLPMQYCSHNIPITPSSHPELYSYLSPKAKQEGAEGKITPSQVQGGDLSLRARITQGFDLSGHVFLLVLSTGLILRHVSPVLRRWLKKGKIGPGETLVGSTHTGVTILGTAVASVWLWMLWTTSAYFHTTYEKLAGYVAGVSALFIVLALSNTASSVVPSVLGPIHNAAEGKKVM</sequence>
<dbReference type="GO" id="GO:0010945">
    <property type="term" value="F:coenzyme A diphosphatase activity"/>
    <property type="evidence" value="ECO:0007669"/>
    <property type="project" value="InterPro"/>
</dbReference>
<feature type="transmembrane region" description="Helical" evidence="8">
    <location>
        <begin position="333"/>
        <end position="356"/>
    </location>
</feature>
<evidence type="ECO:0000256" key="4">
    <source>
        <dbReference type="ARBA" id="ARBA00022824"/>
    </source>
</evidence>
<dbReference type="PANTHER" id="PTHR23129:SF0">
    <property type="entry name" value="ACYL-COENZYME A DIPHOSPHATASE FITM2"/>
    <property type="match status" value="1"/>
</dbReference>
<organism evidence="9 10">
    <name type="scientific">Naganishia liquefaciens</name>
    <dbReference type="NCBI Taxonomy" id="104408"/>
    <lineage>
        <taxon>Eukaryota</taxon>
        <taxon>Fungi</taxon>
        <taxon>Dikarya</taxon>
        <taxon>Basidiomycota</taxon>
        <taxon>Agaricomycotina</taxon>
        <taxon>Tremellomycetes</taxon>
        <taxon>Filobasidiales</taxon>
        <taxon>Filobasidiaceae</taxon>
        <taxon>Naganishia</taxon>
    </lineage>
</organism>
<keyword evidence="7 8" id="KW-0472">Membrane</keyword>
<keyword evidence="10" id="KW-1185">Reference proteome</keyword>
<dbReference type="PANTHER" id="PTHR23129">
    <property type="entry name" value="ACYL-COENZYME A DIPHOSPHATASE FITM2"/>
    <property type="match status" value="1"/>
</dbReference>
<keyword evidence="6" id="KW-0443">Lipid metabolism</keyword>
<evidence type="ECO:0000313" key="10">
    <source>
        <dbReference type="Proteomes" id="UP000620104"/>
    </source>
</evidence>